<dbReference type="OrthoDB" id="2143914at2759"/>
<sequence>MSKIQRRWMSHEDAALREHVQRQSLGMGPWSDDEDARLEGFVKNYGMSWALIAQKMETRSADQCSKRWQHCLDPKLDHSVWTEQEVCYPSLSKKWFGCYVVKSEALTRFHSVQNLRLLAAVKRHGTSWKEIQTEYFPSRSANNVKNHTFVSSRFTIIDRRSVKTLRTAPSSALPPQSNVDAALLDLDVLDHDLAGLSDMETGHFANSSPFPADDHESSRCPDSINTYFFGSFLDDDPSQPQAGNIGSSSPYQMNTTPSNADALRRSSQISFTIHSTSSPSSGPLTRLGSQAPSLTILNTMAFPTGNNSNSNSCPNTTPFAADNALMPRNTAISSDSRSCNTQLTTSFTHPGPPSNPSTPHHLQAQDPHYTYPKCPVSTTASAPEPDFTTFEWPDLPSLLKSTAEGDNMIWKGGGNGSGSGTPGKSTRTTFTLEDANPDVIMGVMKVLVRSNTKVRFETD</sequence>
<dbReference type="InterPro" id="IPR009057">
    <property type="entry name" value="Homeodomain-like_sf"/>
</dbReference>
<dbReference type="GO" id="GO:0000978">
    <property type="term" value="F:RNA polymerase II cis-regulatory region sequence-specific DNA binding"/>
    <property type="evidence" value="ECO:0007669"/>
    <property type="project" value="TreeGrafter"/>
</dbReference>
<feature type="region of interest" description="Disordered" evidence="1">
    <location>
        <begin position="238"/>
        <end position="261"/>
    </location>
</feature>
<dbReference type="InterPro" id="IPR001005">
    <property type="entry name" value="SANT/Myb"/>
</dbReference>
<dbReference type="CDD" id="cd00167">
    <property type="entry name" value="SANT"/>
    <property type="match status" value="2"/>
</dbReference>
<evidence type="ECO:0000256" key="1">
    <source>
        <dbReference type="SAM" id="MobiDB-lite"/>
    </source>
</evidence>
<accession>A0A8H3ID91</accession>
<evidence type="ECO:0000259" key="3">
    <source>
        <dbReference type="PROSITE" id="PS51294"/>
    </source>
</evidence>
<protein>
    <submittedName>
        <fullName evidence="4">Uncharacterized protein</fullName>
    </submittedName>
</protein>
<dbReference type="InterPro" id="IPR050560">
    <property type="entry name" value="MYB_TF"/>
</dbReference>
<dbReference type="EMBL" id="CAJPDR010000051">
    <property type="protein sequence ID" value="CAF9911750.1"/>
    <property type="molecule type" value="Genomic_DNA"/>
</dbReference>
<organism evidence="4 5">
    <name type="scientific">Alectoria fallacina</name>
    <dbReference type="NCBI Taxonomy" id="1903189"/>
    <lineage>
        <taxon>Eukaryota</taxon>
        <taxon>Fungi</taxon>
        <taxon>Dikarya</taxon>
        <taxon>Ascomycota</taxon>
        <taxon>Pezizomycotina</taxon>
        <taxon>Lecanoromycetes</taxon>
        <taxon>OSLEUM clade</taxon>
        <taxon>Lecanoromycetidae</taxon>
        <taxon>Lecanorales</taxon>
        <taxon>Lecanorineae</taxon>
        <taxon>Parmeliaceae</taxon>
        <taxon>Alectoria</taxon>
    </lineage>
</organism>
<dbReference type="PANTHER" id="PTHR45614">
    <property type="entry name" value="MYB PROTEIN-RELATED"/>
    <property type="match status" value="1"/>
</dbReference>
<evidence type="ECO:0000313" key="4">
    <source>
        <dbReference type="EMBL" id="CAF9911750.1"/>
    </source>
</evidence>
<feature type="domain" description="Myb-like" evidence="2">
    <location>
        <begin position="22"/>
        <end position="72"/>
    </location>
</feature>
<dbReference type="GO" id="GO:0005634">
    <property type="term" value="C:nucleus"/>
    <property type="evidence" value="ECO:0007669"/>
    <property type="project" value="TreeGrafter"/>
</dbReference>
<proteinExistence type="predicted"/>
<reference evidence="4" key="1">
    <citation type="submission" date="2021-03" db="EMBL/GenBank/DDBJ databases">
        <authorList>
            <person name="Tagirdzhanova G."/>
        </authorList>
    </citation>
    <scope>NUCLEOTIDE SEQUENCE</scope>
</reference>
<comment type="caution">
    <text evidence="4">The sequence shown here is derived from an EMBL/GenBank/DDBJ whole genome shotgun (WGS) entry which is preliminary data.</text>
</comment>
<feature type="domain" description="HTH myb-type" evidence="3">
    <location>
        <begin position="22"/>
        <end position="76"/>
    </location>
</feature>
<dbReference type="InterPro" id="IPR017930">
    <property type="entry name" value="Myb_dom"/>
</dbReference>
<dbReference type="Pfam" id="PF00249">
    <property type="entry name" value="Myb_DNA-binding"/>
    <property type="match status" value="2"/>
</dbReference>
<dbReference type="GO" id="GO:0045944">
    <property type="term" value="P:positive regulation of transcription by RNA polymerase II"/>
    <property type="evidence" value="ECO:0007669"/>
    <property type="project" value="TreeGrafter"/>
</dbReference>
<dbReference type="GO" id="GO:0000981">
    <property type="term" value="F:DNA-binding transcription factor activity, RNA polymerase II-specific"/>
    <property type="evidence" value="ECO:0007669"/>
    <property type="project" value="TreeGrafter"/>
</dbReference>
<feature type="region of interest" description="Disordered" evidence="1">
    <location>
        <begin position="341"/>
        <end position="366"/>
    </location>
</feature>
<gene>
    <name evidence="4" type="ORF">ALECFALPRED_007638</name>
</gene>
<keyword evidence="5" id="KW-1185">Reference proteome</keyword>
<dbReference type="SMART" id="SM00717">
    <property type="entry name" value="SANT"/>
    <property type="match status" value="2"/>
</dbReference>
<name>A0A8H3ID91_9LECA</name>
<evidence type="ECO:0000313" key="5">
    <source>
        <dbReference type="Proteomes" id="UP000664203"/>
    </source>
</evidence>
<evidence type="ECO:0000259" key="2">
    <source>
        <dbReference type="PROSITE" id="PS50090"/>
    </source>
</evidence>
<dbReference type="AlphaFoldDB" id="A0A8H3ID91"/>
<dbReference type="SUPFAM" id="SSF46689">
    <property type="entry name" value="Homeodomain-like"/>
    <property type="match status" value="1"/>
</dbReference>
<dbReference type="Gene3D" id="1.10.10.60">
    <property type="entry name" value="Homeodomain-like"/>
    <property type="match status" value="2"/>
</dbReference>
<dbReference type="Proteomes" id="UP000664203">
    <property type="component" value="Unassembled WGS sequence"/>
</dbReference>
<dbReference type="PROSITE" id="PS51294">
    <property type="entry name" value="HTH_MYB"/>
    <property type="match status" value="1"/>
</dbReference>
<dbReference type="GO" id="GO:0000278">
    <property type="term" value="P:mitotic cell cycle"/>
    <property type="evidence" value="ECO:0007669"/>
    <property type="project" value="TreeGrafter"/>
</dbReference>
<dbReference type="PANTHER" id="PTHR45614:SF199">
    <property type="entry name" value="MYB-LIKE TRANSCRIPTION FACTOR (EUROFUNG)-RELATED"/>
    <property type="match status" value="1"/>
</dbReference>
<dbReference type="PROSITE" id="PS50090">
    <property type="entry name" value="MYB_LIKE"/>
    <property type="match status" value="1"/>
</dbReference>